<dbReference type="EMBL" id="QJVJ01000007">
    <property type="protein sequence ID" value="PYI53585.1"/>
    <property type="molecule type" value="Genomic_DNA"/>
</dbReference>
<proteinExistence type="predicted"/>
<gene>
    <name evidence="2" type="ORF">DLM86_17670</name>
</gene>
<comment type="caution">
    <text evidence="2">The sequence shown here is derived from an EMBL/GenBank/DDBJ whole genome shotgun (WGS) entry which is preliminary data.</text>
</comment>
<name>A0A2V5K2R6_9BACL</name>
<evidence type="ECO:0000313" key="3">
    <source>
        <dbReference type="Proteomes" id="UP000247476"/>
    </source>
</evidence>
<keyword evidence="1" id="KW-1133">Transmembrane helix</keyword>
<evidence type="ECO:0000313" key="2">
    <source>
        <dbReference type="EMBL" id="PYI53585.1"/>
    </source>
</evidence>
<protein>
    <submittedName>
        <fullName evidence="2">Uncharacterized protein</fullName>
    </submittedName>
</protein>
<feature type="transmembrane region" description="Helical" evidence="1">
    <location>
        <begin position="16"/>
        <end position="36"/>
    </location>
</feature>
<sequence>MTIYLLEARVKGKVGVWYYIITLVVIIIIGLISLLLNIRKLAKEHEEGIEYINTYREYCGSLMKHKEDYDLYQKLTMNAP</sequence>
<dbReference type="AlphaFoldDB" id="A0A2V5K2R6"/>
<reference evidence="2 3" key="1">
    <citation type="submission" date="2018-05" db="EMBL/GenBank/DDBJ databases">
        <title>Paenibacillus flagellatus sp. nov., isolated from selenium mineral soil.</title>
        <authorList>
            <person name="Dai X."/>
        </authorList>
    </citation>
    <scope>NUCLEOTIDE SEQUENCE [LARGE SCALE GENOMIC DNA]</scope>
    <source>
        <strain evidence="2 3">DXL2</strain>
    </source>
</reference>
<organism evidence="2 3">
    <name type="scientific">Paenibacillus flagellatus</name>
    <dbReference type="NCBI Taxonomy" id="2211139"/>
    <lineage>
        <taxon>Bacteria</taxon>
        <taxon>Bacillati</taxon>
        <taxon>Bacillota</taxon>
        <taxon>Bacilli</taxon>
        <taxon>Bacillales</taxon>
        <taxon>Paenibacillaceae</taxon>
        <taxon>Paenibacillus</taxon>
    </lineage>
</organism>
<evidence type="ECO:0000256" key="1">
    <source>
        <dbReference type="SAM" id="Phobius"/>
    </source>
</evidence>
<keyword evidence="1" id="KW-0812">Transmembrane</keyword>
<keyword evidence="3" id="KW-1185">Reference proteome</keyword>
<dbReference type="Proteomes" id="UP000247476">
    <property type="component" value="Unassembled WGS sequence"/>
</dbReference>
<keyword evidence="1" id="KW-0472">Membrane</keyword>
<accession>A0A2V5K2R6</accession>